<comment type="caution">
    <text evidence="2">The sequence shown here is derived from an EMBL/GenBank/DDBJ whole genome shotgun (WGS) entry which is preliminary data.</text>
</comment>
<protein>
    <submittedName>
        <fullName evidence="2">Bacterial 26-residue repeat-domain protein</fullName>
    </submittedName>
</protein>
<dbReference type="OrthoDB" id="370441at2"/>
<gene>
    <name evidence="2" type="ORF">JG29_08710</name>
</gene>
<dbReference type="RefSeq" id="WP_052696307.1">
    <property type="nucleotide sequence ID" value="NZ_JBHTHW010000008.1"/>
</dbReference>
<dbReference type="AlphaFoldDB" id="A0A0F4KR05"/>
<proteinExistence type="predicted"/>
<name>A0A0F4KR05_9LACO</name>
<evidence type="ECO:0000256" key="1">
    <source>
        <dbReference type="SAM" id="SignalP"/>
    </source>
</evidence>
<dbReference type="PATRIC" id="fig|1218508.4.peg.843"/>
<dbReference type="SUPFAM" id="SSF52058">
    <property type="entry name" value="L domain-like"/>
    <property type="match status" value="1"/>
</dbReference>
<dbReference type="EMBL" id="JXBZ01000008">
    <property type="protein sequence ID" value="KJY48473.1"/>
    <property type="molecule type" value="Genomic_DNA"/>
</dbReference>
<feature type="chain" id="PRO_5038859421" evidence="1">
    <location>
        <begin position="23"/>
        <end position="815"/>
    </location>
</feature>
<dbReference type="InterPro" id="IPR005046">
    <property type="entry name" value="DUF285"/>
</dbReference>
<evidence type="ECO:0000313" key="2">
    <source>
        <dbReference type="EMBL" id="KJY48473.1"/>
    </source>
</evidence>
<keyword evidence="1" id="KW-0732">Signal</keyword>
<feature type="signal peptide" evidence="1">
    <location>
        <begin position="1"/>
        <end position="22"/>
    </location>
</feature>
<dbReference type="Proteomes" id="UP000033695">
    <property type="component" value="Unassembled WGS sequence"/>
</dbReference>
<dbReference type="STRING" id="1218508.JG29_08710"/>
<dbReference type="NCBIfam" id="TIGR02167">
    <property type="entry name" value="Liste_lipo_26"/>
    <property type="match status" value="5"/>
</dbReference>
<keyword evidence="3" id="KW-1185">Reference proteome</keyword>
<dbReference type="Pfam" id="PF03382">
    <property type="entry name" value="DUF285"/>
    <property type="match status" value="1"/>
</dbReference>
<accession>A0A0F4KR05</accession>
<organism evidence="2 3">
    <name type="scientific">Bombilactobacillus mellis</name>
    <dbReference type="NCBI Taxonomy" id="1218508"/>
    <lineage>
        <taxon>Bacteria</taxon>
        <taxon>Bacillati</taxon>
        <taxon>Bacillota</taxon>
        <taxon>Bacilli</taxon>
        <taxon>Lactobacillales</taxon>
        <taxon>Lactobacillaceae</taxon>
        <taxon>Bombilactobacillus</taxon>
    </lineage>
</organism>
<reference evidence="2 3" key="1">
    <citation type="submission" date="2014-12" db="EMBL/GenBank/DDBJ databases">
        <title>Comparative genomics of the lactic acid bacteria isolated from the honey bee gut.</title>
        <authorList>
            <person name="Ellegaard K.M."/>
            <person name="Tamarit D."/>
            <person name="Javelind E."/>
            <person name="Olofsson T."/>
            <person name="Andersson S.G."/>
            <person name="Vasquez A."/>
        </authorList>
    </citation>
    <scope>NUCLEOTIDE SEQUENCE [LARGE SCALE GENOMIC DNA]</scope>
    <source>
        <strain evidence="2 3">Hon2</strain>
    </source>
</reference>
<dbReference type="InterPro" id="IPR011889">
    <property type="entry name" value="Liste_lipo_26"/>
</dbReference>
<dbReference type="HOGENOM" id="CLU_346412_0_0_9"/>
<evidence type="ECO:0000313" key="3">
    <source>
        <dbReference type="Proteomes" id="UP000033695"/>
    </source>
</evidence>
<sequence>MKKIIRLGLAFLIISFMVVSFQKFDCAAAVKTINVSKTEASVPTFLAVPHLQKKAPTSQLFSFLKDSPDVIASGISGTCKWEITADGILTIDKGQLATGTVPINEYYPSGSNWTANGNGEKIKKVDIKPGVSLPKDATAVFANLPIVTEIKGLENLDTSETTNMSHLFDGCSKLTSINVSNFDTGKVTDMSFMFKQCSNITSLDVSSFDTSRVTNMSQMFIGCSATILDLRNFNTSQVTNMSYMFSHCTNLQSINTSSFNTSQVTNMLSMFNSCSVPTLDVSNFDTSKVTNMNSIFLSMNHTWKLTLGKNFELKCDNDYRAWPNKDTPYIDTFYDGKLKYTTINSKNSDKRADFEWREVGNGNPHDPKDPKGRIYKPYDNSSTTAINPNQLQGIIKHINDAAKNKTPITFVWNNEPYNAPPSLVFTDSDQKPIISDDSLRSDKPYTYSYDFRDKDKDFPPLNIYGTLRDEDSSQVTLSYWIDDNSTNKKEVKTVDTTSSNGKENTTKVNWSFAITDENDLTALATPQRGGHTIHVEARDNGTDQDVYFPASVTFKAPVAENAIVQFNYQDSSGKQLRDSQTLVRPVPPQRYATPGDNTYGYDVKKYLPQYIWLKDNNNHLLRYGISQYNYLLNNVWTKWGNFFYNGRGCLASTVSEEDLVKKVTLTYDDIGQISFLQVPDLNFGSRIRQATPRKYGLQYSSDKPPQLIVQDTNNSKSWTLYLSITKFINTKDPSKTLDGIFYYDNTPVSSGSEATIAEGGDFNPNTDHIYSISNSWYSDGKQQKDKGPWLNLQDQQPAVGTYQATATWTLKDTPQ</sequence>
<dbReference type="InterPro" id="IPR032675">
    <property type="entry name" value="LRR_dom_sf"/>
</dbReference>
<dbReference type="Gene3D" id="3.80.10.10">
    <property type="entry name" value="Ribonuclease Inhibitor"/>
    <property type="match status" value="1"/>
</dbReference>